<dbReference type="Proteomes" id="UP000284842">
    <property type="component" value="Unassembled WGS sequence"/>
</dbReference>
<dbReference type="EMBL" id="NHTK01006082">
    <property type="protein sequence ID" value="PPQ64774.1"/>
    <property type="molecule type" value="Genomic_DNA"/>
</dbReference>
<dbReference type="InterPro" id="IPR055754">
    <property type="entry name" value="DUF7330"/>
</dbReference>
<protein>
    <recommendedName>
        <fullName evidence="2">DUF7330 domain-containing protein</fullName>
    </recommendedName>
</protein>
<evidence type="ECO:0000313" key="3">
    <source>
        <dbReference type="EMBL" id="PPQ64774.1"/>
    </source>
</evidence>
<feature type="region of interest" description="Disordered" evidence="1">
    <location>
        <begin position="104"/>
        <end position="131"/>
    </location>
</feature>
<keyword evidence="4" id="KW-1185">Reference proteome</keyword>
<evidence type="ECO:0000313" key="4">
    <source>
        <dbReference type="Proteomes" id="UP000284842"/>
    </source>
</evidence>
<dbReference type="OrthoDB" id="2593559at2759"/>
<accession>A0A409VCF8</accession>
<dbReference type="AlphaFoldDB" id="A0A409VCF8"/>
<dbReference type="Pfam" id="PF24016">
    <property type="entry name" value="DUF7330"/>
    <property type="match status" value="1"/>
</dbReference>
<name>A0A409VCF8_9AGAR</name>
<proteinExistence type="predicted"/>
<sequence>MLIEPASSHLVSDKGKYSMGHNVVDSPPDYTENGHMYTAPLPPLPPTQPPKPSLDGVREPAYQTAPHKPHRPSHPLPTTDQVHIFEPDGNIQGTFHIDPSIQALDQSHRKGSKGKSKEQPPHASFRSRKGTINLELGTTGSIAQTPKGNVSVSSRSGDITINLLPMHSSRPRIGLETTSRSGNIVLFLPRNFVGVVHLSNRKGQLLILPALQSISRMVKNSEKEVIFMIGGHEDASDLSREASFCQANTRTGSIIIGLSGQDHYAPEVGFWKKLGKFFRGGSQPK</sequence>
<dbReference type="InParanoid" id="A0A409VCF8"/>
<evidence type="ECO:0000259" key="2">
    <source>
        <dbReference type="Pfam" id="PF24016"/>
    </source>
</evidence>
<feature type="compositionally biased region" description="Pro residues" evidence="1">
    <location>
        <begin position="40"/>
        <end position="52"/>
    </location>
</feature>
<reference evidence="3 4" key="1">
    <citation type="journal article" date="2018" name="Evol. Lett.">
        <title>Horizontal gene cluster transfer increased hallucinogenic mushroom diversity.</title>
        <authorList>
            <person name="Reynolds H.T."/>
            <person name="Vijayakumar V."/>
            <person name="Gluck-Thaler E."/>
            <person name="Korotkin H.B."/>
            <person name="Matheny P.B."/>
            <person name="Slot J.C."/>
        </authorList>
    </citation>
    <scope>NUCLEOTIDE SEQUENCE [LARGE SCALE GENOMIC DNA]</scope>
    <source>
        <strain evidence="3 4">2629</strain>
    </source>
</reference>
<feature type="domain" description="DUF7330" evidence="2">
    <location>
        <begin position="82"/>
        <end position="256"/>
    </location>
</feature>
<feature type="region of interest" description="Disordered" evidence="1">
    <location>
        <begin position="1"/>
        <end position="78"/>
    </location>
</feature>
<organism evidence="3 4">
    <name type="scientific">Panaeolus cyanescens</name>
    <dbReference type="NCBI Taxonomy" id="181874"/>
    <lineage>
        <taxon>Eukaryota</taxon>
        <taxon>Fungi</taxon>
        <taxon>Dikarya</taxon>
        <taxon>Basidiomycota</taxon>
        <taxon>Agaricomycotina</taxon>
        <taxon>Agaricomycetes</taxon>
        <taxon>Agaricomycetidae</taxon>
        <taxon>Agaricales</taxon>
        <taxon>Agaricineae</taxon>
        <taxon>Galeropsidaceae</taxon>
        <taxon>Panaeolus</taxon>
    </lineage>
</organism>
<comment type="caution">
    <text evidence="3">The sequence shown here is derived from an EMBL/GenBank/DDBJ whole genome shotgun (WGS) entry which is preliminary data.</text>
</comment>
<evidence type="ECO:0000256" key="1">
    <source>
        <dbReference type="SAM" id="MobiDB-lite"/>
    </source>
</evidence>
<gene>
    <name evidence="3" type="ORF">CVT24_007860</name>
</gene>